<dbReference type="GO" id="GO:0016020">
    <property type="term" value="C:membrane"/>
    <property type="evidence" value="ECO:0007669"/>
    <property type="project" value="InterPro"/>
</dbReference>
<dbReference type="AlphaFoldDB" id="X0ZCC6"/>
<evidence type="ECO:0000313" key="2">
    <source>
        <dbReference type="EMBL" id="GAG57963.1"/>
    </source>
</evidence>
<organism evidence="2">
    <name type="scientific">marine sediment metagenome</name>
    <dbReference type="NCBI Taxonomy" id="412755"/>
    <lineage>
        <taxon>unclassified sequences</taxon>
        <taxon>metagenomes</taxon>
        <taxon>ecological metagenomes</taxon>
    </lineage>
</organism>
<keyword evidence="1" id="KW-1133">Transmembrane helix</keyword>
<protein>
    <submittedName>
        <fullName evidence="2">Uncharacterized protein</fullName>
    </submittedName>
</protein>
<proteinExistence type="predicted"/>
<reference evidence="2" key="1">
    <citation type="journal article" date="2014" name="Front. Microbiol.">
        <title>High frequency of phylogenetically diverse reductive dehalogenase-homologous genes in deep subseafloor sedimentary metagenomes.</title>
        <authorList>
            <person name="Kawai M."/>
            <person name="Futagami T."/>
            <person name="Toyoda A."/>
            <person name="Takaki Y."/>
            <person name="Nishi S."/>
            <person name="Hori S."/>
            <person name="Arai W."/>
            <person name="Tsubouchi T."/>
            <person name="Morono Y."/>
            <person name="Uchiyama I."/>
            <person name="Ito T."/>
            <person name="Fujiyama A."/>
            <person name="Inagaki F."/>
            <person name="Takami H."/>
        </authorList>
    </citation>
    <scope>NUCLEOTIDE SEQUENCE</scope>
    <source>
        <strain evidence="2">Expedition CK06-06</strain>
    </source>
</reference>
<keyword evidence="1" id="KW-0472">Membrane</keyword>
<sequence>IYERVILMISAIALLTPGLFTDSVGIVLLAGVIILQKMRISKKIKFA</sequence>
<feature type="transmembrane region" description="Helical" evidence="1">
    <location>
        <begin position="6"/>
        <end position="35"/>
    </location>
</feature>
<dbReference type="Pfam" id="PF04186">
    <property type="entry name" value="FxsA"/>
    <property type="match status" value="1"/>
</dbReference>
<dbReference type="InterPro" id="IPR007313">
    <property type="entry name" value="FxsA"/>
</dbReference>
<keyword evidence="1" id="KW-0812">Transmembrane</keyword>
<feature type="non-terminal residue" evidence="2">
    <location>
        <position position="1"/>
    </location>
</feature>
<name>X0ZCC6_9ZZZZ</name>
<comment type="caution">
    <text evidence="2">The sequence shown here is derived from an EMBL/GenBank/DDBJ whole genome shotgun (WGS) entry which is preliminary data.</text>
</comment>
<dbReference type="EMBL" id="BART01004866">
    <property type="protein sequence ID" value="GAG57963.1"/>
    <property type="molecule type" value="Genomic_DNA"/>
</dbReference>
<evidence type="ECO:0000256" key="1">
    <source>
        <dbReference type="SAM" id="Phobius"/>
    </source>
</evidence>
<gene>
    <name evidence="2" type="ORF">S01H4_11806</name>
</gene>
<accession>X0ZCC6</accession>